<dbReference type="AlphaFoldDB" id="A0A845F1G1"/>
<evidence type="ECO:0000313" key="2">
    <source>
        <dbReference type="EMBL" id="MYL64641.1"/>
    </source>
</evidence>
<proteinExistence type="predicted"/>
<feature type="transmembrane region" description="Helical" evidence="1">
    <location>
        <begin position="85"/>
        <end position="106"/>
    </location>
</feature>
<organism evidence="2 3">
    <name type="scientific">Guptibacillus hwajinpoensis</name>
    <dbReference type="NCBI Taxonomy" id="208199"/>
    <lineage>
        <taxon>Bacteria</taxon>
        <taxon>Bacillati</taxon>
        <taxon>Bacillota</taxon>
        <taxon>Bacilli</taxon>
        <taxon>Bacillales</taxon>
        <taxon>Guptibacillaceae</taxon>
        <taxon>Guptibacillus</taxon>
    </lineage>
</organism>
<evidence type="ECO:0000256" key="1">
    <source>
        <dbReference type="SAM" id="Phobius"/>
    </source>
</evidence>
<reference evidence="2 3" key="1">
    <citation type="submission" date="2019-11" db="EMBL/GenBank/DDBJ databases">
        <title>Genome sequences of 17 halophilic strains isolated from different environments.</title>
        <authorList>
            <person name="Furrow R.E."/>
        </authorList>
    </citation>
    <scope>NUCLEOTIDE SEQUENCE [LARGE SCALE GENOMIC DNA]</scope>
    <source>
        <strain evidence="2 3">22506_14_FS</strain>
    </source>
</reference>
<sequence length="191" mass="22337">MMKFQFLKLRSRLTLTIWFISVVIFALFLTFVLPQVSNKSYEVTQTTESPDGSFFYTPEKLYDVAEAYGKDGRSYYIKERFSFDLIWPLVYWFFLIATITILYRAITDGKWLLLSLPPSFGVVFDYLENIATSLVMFFYPRSLSFIAWCAPFFTSIKWSLIYGSFLVIIIGCVLQVIQFGKKIFNDLNHKA</sequence>
<keyword evidence="1" id="KW-0472">Membrane</keyword>
<feature type="transmembrane region" description="Helical" evidence="1">
    <location>
        <begin position="159"/>
        <end position="180"/>
    </location>
</feature>
<name>A0A845F1G1_9BACL</name>
<keyword evidence="1" id="KW-0812">Transmembrane</keyword>
<dbReference type="Proteomes" id="UP000447833">
    <property type="component" value="Unassembled WGS sequence"/>
</dbReference>
<feature type="transmembrane region" description="Helical" evidence="1">
    <location>
        <begin position="12"/>
        <end position="33"/>
    </location>
</feature>
<evidence type="ECO:0000313" key="3">
    <source>
        <dbReference type="Proteomes" id="UP000447833"/>
    </source>
</evidence>
<protein>
    <submittedName>
        <fullName evidence="2">Uncharacterized protein</fullName>
    </submittedName>
</protein>
<dbReference type="EMBL" id="WMEY01000004">
    <property type="protein sequence ID" value="MYL64641.1"/>
    <property type="molecule type" value="Genomic_DNA"/>
</dbReference>
<accession>A0A845F1G1</accession>
<comment type="caution">
    <text evidence="2">The sequence shown here is derived from an EMBL/GenBank/DDBJ whole genome shotgun (WGS) entry which is preliminary data.</text>
</comment>
<gene>
    <name evidence="2" type="ORF">GLW07_14885</name>
</gene>
<dbReference type="RefSeq" id="WP_160920063.1">
    <property type="nucleotide sequence ID" value="NZ_WMEY01000004.1"/>
</dbReference>
<keyword evidence="1" id="KW-1133">Transmembrane helix</keyword>